<organism evidence="1">
    <name type="scientific">Siphoviridae sp. ctkyH28</name>
    <dbReference type="NCBI Taxonomy" id="2827585"/>
    <lineage>
        <taxon>Viruses</taxon>
        <taxon>Duplodnaviria</taxon>
        <taxon>Heunggongvirae</taxon>
        <taxon>Uroviricota</taxon>
        <taxon>Caudoviricetes</taxon>
    </lineage>
</organism>
<evidence type="ECO:0000313" key="1">
    <source>
        <dbReference type="EMBL" id="DAD71179.1"/>
    </source>
</evidence>
<reference evidence="1" key="1">
    <citation type="journal article" date="2021" name="Proc. Natl. Acad. Sci. U.S.A.">
        <title>A Catalog of Tens of Thousands of Viruses from Human Metagenomes Reveals Hidden Associations with Chronic Diseases.</title>
        <authorList>
            <person name="Tisza M.J."/>
            <person name="Buck C.B."/>
        </authorList>
    </citation>
    <scope>NUCLEOTIDE SEQUENCE</scope>
    <source>
        <strain evidence="1">CtkyH28</strain>
    </source>
</reference>
<name>A0A8S5LMS0_9CAUD</name>
<proteinExistence type="predicted"/>
<dbReference type="EMBL" id="BK015877">
    <property type="protein sequence ID" value="DAD71179.1"/>
    <property type="molecule type" value="Genomic_DNA"/>
</dbReference>
<accession>A0A8S5LMS0</accession>
<sequence>MAMTKSQLLEEVKDTIGITGNYQDKTLLRHIEEVSGYMASAGVPAAVLVSEKAIGAIARGVSDLWNYGTGGGSLSPYFYQRIIQLIYTPSEQSGVVYLTDNGDRLMDGAGNYLIDGNGGN</sequence>
<protein>
    <submittedName>
        <fullName evidence="1">Tail connector protein</fullName>
    </submittedName>
</protein>